<evidence type="ECO:0000313" key="1">
    <source>
        <dbReference type="EMBL" id="RJF83246.1"/>
    </source>
</evidence>
<organism evidence="1 2">
    <name type="scientific">Azospirillum cavernae</name>
    <dbReference type="NCBI Taxonomy" id="2320860"/>
    <lineage>
        <taxon>Bacteria</taxon>
        <taxon>Pseudomonadati</taxon>
        <taxon>Pseudomonadota</taxon>
        <taxon>Alphaproteobacteria</taxon>
        <taxon>Rhodospirillales</taxon>
        <taxon>Azospirillaceae</taxon>
        <taxon>Azospirillum</taxon>
    </lineage>
</organism>
<dbReference type="AlphaFoldDB" id="A0A418VZQ1"/>
<dbReference type="RefSeq" id="WP_147395067.1">
    <property type="nucleotide sequence ID" value="NZ_QYUL01000001.1"/>
</dbReference>
<evidence type="ECO:0000313" key="2">
    <source>
        <dbReference type="Proteomes" id="UP000283458"/>
    </source>
</evidence>
<accession>A0A418VZQ1</accession>
<comment type="caution">
    <text evidence="1">The sequence shown here is derived from an EMBL/GenBank/DDBJ whole genome shotgun (WGS) entry which is preliminary data.</text>
</comment>
<dbReference type="Proteomes" id="UP000283458">
    <property type="component" value="Unassembled WGS sequence"/>
</dbReference>
<dbReference type="OrthoDB" id="7306581at2"/>
<evidence type="ECO:0008006" key="3">
    <source>
        <dbReference type="Google" id="ProtNLM"/>
    </source>
</evidence>
<protein>
    <recommendedName>
        <fullName evidence="3">Flagellar protein FlgN</fullName>
    </recommendedName>
</protein>
<dbReference type="EMBL" id="QYUL01000001">
    <property type="protein sequence ID" value="RJF83246.1"/>
    <property type="molecule type" value="Genomic_DNA"/>
</dbReference>
<proteinExistence type="predicted"/>
<gene>
    <name evidence="1" type="ORF">D3877_00665</name>
</gene>
<reference evidence="1 2" key="1">
    <citation type="submission" date="2018-09" db="EMBL/GenBank/DDBJ databases">
        <authorList>
            <person name="Zhu H."/>
        </authorList>
    </citation>
    <scope>NUCLEOTIDE SEQUENCE [LARGE SCALE GENOMIC DNA]</scope>
    <source>
        <strain evidence="1 2">K2W22B-5</strain>
    </source>
</reference>
<name>A0A418VZQ1_9PROT</name>
<keyword evidence="2" id="KW-1185">Reference proteome</keyword>
<sequence>MTNAPDGTITLRVNPVEVLESFTAEMTRLSEVVDAAMREGRARDAVLAAGAMQSLLAAWKSRLADALTQTRSKRVPPAVRLAARAAAAQVLPMMRAQMRGLEARIKAHRARQTAISAALRAVSTSAPMTYGAGVGYGARAGNRAAPRALALTV</sequence>